<keyword evidence="1" id="KW-0175">Coiled coil</keyword>
<evidence type="ECO:0000256" key="2">
    <source>
        <dbReference type="SAM" id="MobiDB-lite"/>
    </source>
</evidence>
<dbReference type="SUPFAM" id="SSF52540">
    <property type="entry name" value="P-loop containing nucleoside triphosphate hydrolases"/>
    <property type="match status" value="1"/>
</dbReference>
<dbReference type="InterPro" id="IPR054787">
    <property type="entry name" value="TrlF_ATPase"/>
</dbReference>
<dbReference type="KEGG" id="amob:HG15A2_03000"/>
<dbReference type="Proteomes" id="UP000319852">
    <property type="component" value="Chromosome"/>
</dbReference>
<dbReference type="GO" id="GO:0000731">
    <property type="term" value="P:DNA synthesis involved in DNA repair"/>
    <property type="evidence" value="ECO:0007669"/>
    <property type="project" value="TreeGrafter"/>
</dbReference>
<accession>A0A517MQ88</accession>
<dbReference type="CDD" id="cd00267">
    <property type="entry name" value="ABC_ATPase"/>
    <property type="match status" value="1"/>
</dbReference>
<dbReference type="OrthoDB" id="9791620at2"/>
<dbReference type="AlphaFoldDB" id="A0A517MQ88"/>
<proteinExistence type="predicted"/>
<dbReference type="InterPro" id="IPR016195">
    <property type="entry name" value="Pol/histidinol_Pase-like"/>
</dbReference>
<dbReference type="NCBIfam" id="NF045780">
    <property type="entry name" value="TrlF_fam_ATP"/>
    <property type="match status" value="1"/>
</dbReference>
<dbReference type="PANTHER" id="PTHR32182">
    <property type="entry name" value="DNA REPLICATION AND REPAIR PROTEIN RECF"/>
    <property type="match status" value="1"/>
</dbReference>
<name>A0A517MQ88_9BACT</name>
<dbReference type="Gene3D" id="3.20.20.140">
    <property type="entry name" value="Metal-dependent hydrolases"/>
    <property type="match status" value="1"/>
</dbReference>
<evidence type="ECO:0000313" key="4">
    <source>
        <dbReference type="EMBL" id="QDS97041.1"/>
    </source>
</evidence>
<dbReference type="GO" id="GO:0005524">
    <property type="term" value="F:ATP binding"/>
    <property type="evidence" value="ECO:0007669"/>
    <property type="project" value="UniProtKB-KW"/>
</dbReference>
<dbReference type="RefSeq" id="WP_145057114.1">
    <property type="nucleotide sequence ID" value="NZ_CP036263.1"/>
</dbReference>
<gene>
    <name evidence="4" type="ORF">HG15A2_03000</name>
</gene>
<dbReference type="InterPro" id="IPR027417">
    <property type="entry name" value="P-loop_NTPase"/>
</dbReference>
<sequence>MSNYGSSWNRWDLHIHTPASFHWNGQRFADCTPEQSDALCSTILKAIEDSEVIAFGVMDYWTFDGYLKLRDYLERNPESCSKAIFPGVELRMTAPTDFRLNTHVLLDPAIPRESFADFISHLRLAGEADRSATRPNFIDIAKDYDEAKLRTHGYSLADKTDEDKMLRLGHETALVTRESVCRAIEIVGKDNCLVVQPYDTSDGMEDLDWQRHPYTDSYLMKWADFFETRDPLHVDLFLGHGHPTKPNVGTEFIDNLGGLAKPVLSGSDAHRASDYGKFPSNRATWLKAQPTFKGLKQVCHEPSQRCFIGDEPPKLAHVSRNPTKYIERITINKLADSTLTEQWFDGTDVPLNSGLIAIIGNKGSGKSALADILALLGNSHCNSMEFLTEDRFLGPGNRADQFLSCVHWFDGNSIEVLLSNSIDTMSPERIRYLPQNFIETLCNEIAAGNDTNFGRELKKVIFSHIPTEQQLGLGTLDELIDYLVEARETAINQLRTELQELNDTIVRNEEECGPARIQEYRSAQALKQRELDAIEKESDSLEVVDKPAEAPDDDESKKRMLELEAAQESNLNITAELASARTEKATNKAHAAVLRRLLGHVLNFQSAYESFVTDHKEEFANAGIELTSVVELKVSREPIDRDLATAEAAASTADIAIQGIKAEGDQPAILGLEGKENAAERRVEKLQSQLAAPQKAYQAYLKKVKDIEVRRAGIKGDADTPDTFEFYAARIRRASDIIPGELLKLRAERRTLVQKIYSELSAIQKSYEGLFAPVQNVAEIAASSTQSMEIQFSASIQPVSFQGDFLDFIHRGKKGTFYGEDESRAEVQRRLKSCNFNDADNAMAFAEEIVDALTNHVREGEKTPMQIKEQLREKKKVKDLYDYVFGLSYLEIEYNLKLGGKDISQLSPGEKGALLLVFYLLLDTEQIPIVIDQPEHNLDNESVVRLLVECIRTASQRRQVIIVTHNPNLAVYCDADQVICSSIDKADGNRISYATGAIEDYDINAFAVNVLEGTYPAFDNRRKKWQKPIA</sequence>
<organism evidence="4 5">
    <name type="scientific">Adhaeretor mobilis</name>
    <dbReference type="NCBI Taxonomy" id="1930276"/>
    <lineage>
        <taxon>Bacteria</taxon>
        <taxon>Pseudomonadati</taxon>
        <taxon>Planctomycetota</taxon>
        <taxon>Planctomycetia</taxon>
        <taxon>Pirellulales</taxon>
        <taxon>Lacipirellulaceae</taxon>
        <taxon>Adhaeretor</taxon>
    </lineage>
</organism>
<dbReference type="GO" id="GO:0016887">
    <property type="term" value="F:ATP hydrolysis activity"/>
    <property type="evidence" value="ECO:0007669"/>
    <property type="project" value="InterPro"/>
</dbReference>
<dbReference type="GO" id="GO:0006302">
    <property type="term" value="P:double-strand break repair"/>
    <property type="evidence" value="ECO:0007669"/>
    <property type="project" value="TreeGrafter"/>
</dbReference>
<dbReference type="EMBL" id="CP036263">
    <property type="protein sequence ID" value="QDS97041.1"/>
    <property type="molecule type" value="Genomic_DNA"/>
</dbReference>
<dbReference type="SUPFAM" id="SSF89550">
    <property type="entry name" value="PHP domain-like"/>
    <property type="match status" value="1"/>
</dbReference>
<dbReference type="Pfam" id="PF13304">
    <property type="entry name" value="AAA_21"/>
    <property type="match status" value="1"/>
</dbReference>
<feature type="domain" description="ATPase AAA-type core" evidence="3">
    <location>
        <begin position="851"/>
        <end position="969"/>
    </location>
</feature>
<keyword evidence="5" id="KW-1185">Reference proteome</keyword>
<keyword evidence="4" id="KW-0067">ATP-binding</keyword>
<reference evidence="4 5" key="1">
    <citation type="submission" date="2019-02" db="EMBL/GenBank/DDBJ databases">
        <title>Deep-cultivation of Planctomycetes and their phenomic and genomic characterization uncovers novel biology.</title>
        <authorList>
            <person name="Wiegand S."/>
            <person name="Jogler M."/>
            <person name="Boedeker C."/>
            <person name="Pinto D."/>
            <person name="Vollmers J."/>
            <person name="Rivas-Marin E."/>
            <person name="Kohn T."/>
            <person name="Peeters S.H."/>
            <person name="Heuer A."/>
            <person name="Rast P."/>
            <person name="Oberbeckmann S."/>
            <person name="Bunk B."/>
            <person name="Jeske O."/>
            <person name="Meyerdierks A."/>
            <person name="Storesund J.E."/>
            <person name="Kallscheuer N."/>
            <person name="Luecker S."/>
            <person name="Lage O.M."/>
            <person name="Pohl T."/>
            <person name="Merkel B.J."/>
            <person name="Hornburger P."/>
            <person name="Mueller R.-W."/>
            <person name="Bruemmer F."/>
            <person name="Labrenz M."/>
            <person name="Spormann A.M."/>
            <person name="Op den Camp H."/>
            <person name="Overmann J."/>
            <person name="Amann R."/>
            <person name="Jetten M.S.M."/>
            <person name="Mascher T."/>
            <person name="Medema M.H."/>
            <person name="Devos D.P."/>
            <person name="Kaster A.-K."/>
            <person name="Ovreas L."/>
            <person name="Rohde M."/>
            <person name="Galperin M.Y."/>
            <person name="Jogler C."/>
        </authorList>
    </citation>
    <scope>NUCLEOTIDE SEQUENCE [LARGE SCALE GENOMIC DNA]</scope>
    <source>
        <strain evidence="4 5">HG15A2</strain>
    </source>
</reference>
<evidence type="ECO:0000256" key="1">
    <source>
        <dbReference type="SAM" id="Coils"/>
    </source>
</evidence>
<evidence type="ECO:0000313" key="5">
    <source>
        <dbReference type="Proteomes" id="UP000319852"/>
    </source>
</evidence>
<dbReference type="Gene3D" id="3.40.50.300">
    <property type="entry name" value="P-loop containing nucleotide triphosphate hydrolases"/>
    <property type="match status" value="2"/>
</dbReference>
<dbReference type="InterPro" id="IPR003959">
    <property type="entry name" value="ATPase_AAA_core"/>
</dbReference>
<keyword evidence="4" id="KW-0547">Nucleotide-binding</keyword>
<evidence type="ECO:0000259" key="3">
    <source>
        <dbReference type="Pfam" id="PF13304"/>
    </source>
</evidence>
<dbReference type="PANTHER" id="PTHR32182:SF22">
    <property type="entry name" value="ATP-DEPENDENT ENDONUCLEASE, OLD FAMILY-RELATED"/>
    <property type="match status" value="1"/>
</dbReference>
<protein>
    <submittedName>
        <fullName evidence="4">Putative amino-acid ABC transporter ATP-binding protein YecC</fullName>
    </submittedName>
</protein>
<feature type="coiled-coil region" evidence="1">
    <location>
        <begin position="484"/>
        <end position="537"/>
    </location>
</feature>
<feature type="region of interest" description="Disordered" evidence="2">
    <location>
        <begin position="537"/>
        <end position="556"/>
    </location>
</feature>